<feature type="region of interest" description="Disordered" evidence="1">
    <location>
        <begin position="226"/>
        <end position="257"/>
    </location>
</feature>
<comment type="caution">
    <text evidence="3">The sequence shown here is derived from an EMBL/GenBank/DDBJ whole genome shotgun (WGS) entry which is preliminary data.</text>
</comment>
<organism evidence="3 4">
    <name type="scientific">Mycena metata</name>
    <dbReference type="NCBI Taxonomy" id="1033252"/>
    <lineage>
        <taxon>Eukaryota</taxon>
        <taxon>Fungi</taxon>
        <taxon>Dikarya</taxon>
        <taxon>Basidiomycota</taxon>
        <taxon>Agaricomycotina</taxon>
        <taxon>Agaricomycetes</taxon>
        <taxon>Agaricomycetidae</taxon>
        <taxon>Agaricales</taxon>
        <taxon>Marasmiineae</taxon>
        <taxon>Mycenaceae</taxon>
        <taxon>Mycena</taxon>
    </lineage>
</organism>
<feature type="compositionally biased region" description="Polar residues" evidence="1">
    <location>
        <begin position="232"/>
        <end position="243"/>
    </location>
</feature>
<feature type="compositionally biased region" description="Basic and acidic residues" evidence="1">
    <location>
        <begin position="245"/>
        <end position="254"/>
    </location>
</feature>
<keyword evidence="2" id="KW-1133">Transmembrane helix</keyword>
<accession>A0AAD7HGF0</accession>
<feature type="transmembrane region" description="Helical" evidence="2">
    <location>
        <begin position="179"/>
        <end position="196"/>
    </location>
</feature>
<dbReference type="EMBL" id="JARKIB010000243">
    <property type="protein sequence ID" value="KAJ7720198.1"/>
    <property type="molecule type" value="Genomic_DNA"/>
</dbReference>
<feature type="transmembrane region" description="Helical" evidence="2">
    <location>
        <begin position="267"/>
        <end position="292"/>
    </location>
</feature>
<evidence type="ECO:0000256" key="1">
    <source>
        <dbReference type="SAM" id="MobiDB-lite"/>
    </source>
</evidence>
<gene>
    <name evidence="3" type="ORF">B0H16DRAFT_1474547</name>
</gene>
<keyword evidence="4" id="KW-1185">Reference proteome</keyword>
<protein>
    <submittedName>
        <fullName evidence="3">Uncharacterized protein</fullName>
    </submittedName>
</protein>
<evidence type="ECO:0000256" key="2">
    <source>
        <dbReference type="SAM" id="Phobius"/>
    </source>
</evidence>
<feature type="transmembrane region" description="Helical" evidence="2">
    <location>
        <begin position="41"/>
        <end position="67"/>
    </location>
</feature>
<keyword evidence="2" id="KW-0812">Transmembrane</keyword>
<feature type="transmembrane region" description="Helical" evidence="2">
    <location>
        <begin position="139"/>
        <end position="159"/>
    </location>
</feature>
<sequence>MAGTNAGASLVSGIQDISAFLPIIGTDQCERHVGEALEGGYLYAAAAPLSMFGSLGIVKASTAILVASFSPRAARMLIDAGFELQGSVAAMLSTVPSKKDNDLEDSLAEYSAADKFRVLVAQQHIEKSQVNLLFNYTRWNWGLCISTGSLACLSILPYIGLIRDSDPPPRSFPAWVPPLMRIVGSAISVVVAQLLIQGQIKWAVQSVLDEVKLVIPLLPSPIPPSDVEKGNIGTSGQSSNGQDGSLRDKAEKETASTPRDITSQIRFAVLQILLFIGISATAVGYLGCFTVVQNAPAASTYMWLGIEIALAILRIYIWGLNPRWDETTGLTLKLELPNDFEKAPNITTSHDLRHQILISDPERQSPFVVLTDSPVERFSDPDGHVAIYYTLAGCDDELPKAIQPPGMQAASGFDPGRDSRPRLWAAKALLTTILEPHSS</sequence>
<name>A0AAD7HGF0_9AGAR</name>
<feature type="transmembrane region" description="Helical" evidence="2">
    <location>
        <begin position="298"/>
        <end position="317"/>
    </location>
</feature>
<dbReference type="AlphaFoldDB" id="A0AAD7HGF0"/>
<reference evidence="3" key="1">
    <citation type="submission" date="2023-03" db="EMBL/GenBank/DDBJ databases">
        <title>Massive genome expansion in bonnet fungi (Mycena s.s.) driven by repeated elements and novel gene families across ecological guilds.</title>
        <authorList>
            <consortium name="Lawrence Berkeley National Laboratory"/>
            <person name="Harder C.B."/>
            <person name="Miyauchi S."/>
            <person name="Viragh M."/>
            <person name="Kuo A."/>
            <person name="Thoen E."/>
            <person name="Andreopoulos B."/>
            <person name="Lu D."/>
            <person name="Skrede I."/>
            <person name="Drula E."/>
            <person name="Henrissat B."/>
            <person name="Morin E."/>
            <person name="Kohler A."/>
            <person name="Barry K."/>
            <person name="LaButti K."/>
            <person name="Morin E."/>
            <person name="Salamov A."/>
            <person name="Lipzen A."/>
            <person name="Mereny Z."/>
            <person name="Hegedus B."/>
            <person name="Baldrian P."/>
            <person name="Stursova M."/>
            <person name="Weitz H."/>
            <person name="Taylor A."/>
            <person name="Grigoriev I.V."/>
            <person name="Nagy L.G."/>
            <person name="Martin F."/>
            <person name="Kauserud H."/>
        </authorList>
    </citation>
    <scope>NUCLEOTIDE SEQUENCE</scope>
    <source>
        <strain evidence="3">CBHHK182m</strain>
    </source>
</reference>
<evidence type="ECO:0000313" key="3">
    <source>
        <dbReference type="EMBL" id="KAJ7720198.1"/>
    </source>
</evidence>
<evidence type="ECO:0000313" key="4">
    <source>
        <dbReference type="Proteomes" id="UP001215598"/>
    </source>
</evidence>
<keyword evidence="2" id="KW-0472">Membrane</keyword>
<proteinExistence type="predicted"/>
<dbReference type="Proteomes" id="UP001215598">
    <property type="component" value="Unassembled WGS sequence"/>
</dbReference>